<sequence>MSSTDEELLVPLSEVRKLKRNNSRGPGSELELSHHGEADTLDYRLQAVCPEKKKKISLWHDISLYHMDPVTKAETPYLNFVCEIPKFTRKKFEIATDEEGNPIKQDTKKGQLREFKKGDIFFNYGCFPQTWEDPTFIHPDADGCRGDNDPLDVCEIGARIIQPGDVRAVKVLGVLLMIDEGECDWKVVVIDIEDKWAPFLNDIEDVERELPGQLDAIREWYRTYKIPDGKPPNVFGLDEKFMNKEYAKGVIDECHHAWELLMSGEKHREIQKETVKSEVRDLVRNLSRNSLFLLADNFDEHTEARNEDFGKKESGALFF</sequence>
<name>A0A1Z5K229_FISSO</name>
<keyword evidence="5 7" id="KW-0378">Hydrolase</keyword>
<evidence type="ECO:0000256" key="2">
    <source>
        <dbReference type="ARBA" id="ARBA00006220"/>
    </source>
</evidence>
<dbReference type="InterPro" id="IPR008162">
    <property type="entry name" value="Pyrophosphatase"/>
</dbReference>
<dbReference type="GO" id="GO:0006796">
    <property type="term" value="P:phosphate-containing compound metabolic process"/>
    <property type="evidence" value="ECO:0007669"/>
    <property type="project" value="InterPro"/>
</dbReference>
<dbReference type="InterPro" id="IPR036649">
    <property type="entry name" value="Pyrophosphatase_sf"/>
</dbReference>
<keyword evidence="6" id="KW-0460">Magnesium</keyword>
<evidence type="ECO:0000256" key="6">
    <source>
        <dbReference type="ARBA" id="ARBA00022842"/>
    </source>
</evidence>
<keyword evidence="8" id="KW-1185">Reference proteome</keyword>
<proteinExistence type="inferred from homology"/>
<comment type="similarity">
    <text evidence="2">Belongs to the PPase family.</text>
</comment>
<dbReference type="InParanoid" id="A0A1Z5K229"/>
<dbReference type="EC" id="3.6.1.1" evidence="3"/>
<accession>A0A1Z5K229</accession>
<dbReference type="PANTHER" id="PTHR10286">
    <property type="entry name" value="INORGANIC PYROPHOSPHATASE"/>
    <property type="match status" value="1"/>
</dbReference>
<dbReference type="CDD" id="cd00412">
    <property type="entry name" value="pyrophosphatase"/>
    <property type="match status" value="1"/>
</dbReference>
<gene>
    <name evidence="7" type="ORF">FisN_12Hh020</name>
</gene>
<comment type="cofactor">
    <cofactor evidence="1">
        <name>Mg(2+)</name>
        <dbReference type="ChEBI" id="CHEBI:18420"/>
    </cofactor>
</comment>
<dbReference type="OrthoDB" id="1608002at2759"/>
<dbReference type="Pfam" id="PF00719">
    <property type="entry name" value="Pyrophosphatase"/>
    <property type="match status" value="1"/>
</dbReference>
<dbReference type="GO" id="GO:0000287">
    <property type="term" value="F:magnesium ion binding"/>
    <property type="evidence" value="ECO:0007669"/>
    <property type="project" value="InterPro"/>
</dbReference>
<evidence type="ECO:0000256" key="3">
    <source>
        <dbReference type="ARBA" id="ARBA00012146"/>
    </source>
</evidence>
<comment type="caution">
    <text evidence="7">The sequence shown here is derived from an EMBL/GenBank/DDBJ whole genome shotgun (WGS) entry which is preliminary data.</text>
</comment>
<evidence type="ECO:0000313" key="8">
    <source>
        <dbReference type="Proteomes" id="UP000198406"/>
    </source>
</evidence>
<dbReference type="SUPFAM" id="SSF50324">
    <property type="entry name" value="Inorganic pyrophosphatase"/>
    <property type="match status" value="1"/>
</dbReference>
<evidence type="ECO:0000256" key="4">
    <source>
        <dbReference type="ARBA" id="ARBA00022723"/>
    </source>
</evidence>
<evidence type="ECO:0000256" key="5">
    <source>
        <dbReference type="ARBA" id="ARBA00022801"/>
    </source>
</evidence>
<dbReference type="GO" id="GO:0004427">
    <property type="term" value="F:inorganic diphosphate phosphatase activity"/>
    <property type="evidence" value="ECO:0007669"/>
    <property type="project" value="UniProtKB-EC"/>
</dbReference>
<dbReference type="EMBL" id="BDSP01000144">
    <property type="protein sequence ID" value="GAX20176.1"/>
    <property type="molecule type" value="Genomic_DNA"/>
</dbReference>
<evidence type="ECO:0000256" key="1">
    <source>
        <dbReference type="ARBA" id="ARBA00001946"/>
    </source>
</evidence>
<evidence type="ECO:0000313" key="7">
    <source>
        <dbReference type="EMBL" id="GAX20176.1"/>
    </source>
</evidence>
<organism evidence="7 8">
    <name type="scientific">Fistulifera solaris</name>
    <name type="common">Oleaginous diatom</name>
    <dbReference type="NCBI Taxonomy" id="1519565"/>
    <lineage>
        <taxon>Eukaryota</taxon>
        <taxon>Sar</taxon>
        <taxon>Stramenopiles</taxon>
        <taxon>Ochrophyta</taxon>
        <taxon>Bacillariophyta</taxon>
        <taxon>Bacillariophyceae</taxon>
        <taxon>Bacillariophycidae</taxon>
        <taxon>Naviculales</taxon>
        <taxon>Naviculaceae</taxon>
        <taxon>Fistulifera</taxon>
    </lineage>
</organism>
<reference evidence="7 8" key="1">
    <citation type="journal article" date="2015" name="Plant Cell">
        <title>Oil accumulation by the oleaginous diatom Fistulifera solaris as revealed by the genome and transcriptome.</title>
        <authorList>
            <person name="Tanaka T."/>
            <person name="Maeda Y."/>
            <person name="Veluchamy A."/>
            <person name="Tanaka M."/>
            <person name="Abida H."/>
            <person name="Marechal E."/>
            <person name="Bowler C."/>
            <person name="Muto M."/>
            <person name="Sunaga Y."/>
            <person name="Tanaka M."/>
            <person name="Yoshino T."/>
            <person name="Taniguchi T."/>
            <person name="Fukuda Y."/>
            <person name="Nemoto M."/>
            <person name="Matsumoto M."/>
            <person name="Wong P.S."/>
            <person name="Aburatani S."/>
            <person name="Fujibuchi W."/>
        </authorList>
    </citation>
    <scope>NUCLEOTIDE SEQUENCE [LARGE SCALE GENOMIC DNA]</scope>
    <source>
        <strain evidence="7 8">JPCC DA0580</strain>
    </source>
</reference>
<dbReference type="GO" id="GO:0005737">
    <property type="term" value="C:cytoplasm"/>
    <property type="evidence" value="ECO:0007669"/>
    <property type="project" value="InterPro"/>
</dbReference>
<dbReference type="AlphaFoldDB" id="A0A1Z5K229"/>
<dbReference type="PROSITE" id="PS00387">
    <property type="entry name" value="PPASE"/>
    <property type="match status" value="1"/>
</dbReference>
<dbReference type="Gene3D" id="3.90.80.10">
    <property type="entry name" value="Inorganic pyrophosphatase"/>
    <property type="match status" value="1"/>
</dbReference>
<keyword evidence="4" id="KW-0479">Metal-binding</keyword>
<dbReference type="Proteomes" id="UP000198406">
    <property type="component" value="Unassembled WGS sequence"/>
</dbReference>
<protein>
    <recommendedName>
        <fullName evidence="3">inorganic diphosphatase</fullName>
        <ecNumber evidence="3">3.6.1.1</ecNumber>
    </recommendedName>
</protein>
<dbReference type="FunCoup" id="A0A1Z5K229">
    <property type="interactions" value="506"/>
</dbReference>